<protein>
    <submittedName>
        <fullName evidence="3">DUF1566 domain-containing protein</fullName>
    </submittedName>
</protein>
<dbReference type="InterPro" id="IPR029865">
    <property type="entry name" value="KIAA0319-like"/>
</dbReference>
<accession>A0A3P3QF68</accession>
<sequence>MLRTQRWFILLLLTAALAGCGGGGGDDSGSTGSASSVNAGVDQTVNETDSFTLSALGDPSGGTFAWRQLSGTAVTGMPASTAAVTLTAPQVKADSILVFQVTYTTPAGQNLTDEVQVIVKAENQAPVAVLQITQPSILPVAQGLTVSISAASSYDLDADGAVAAYQWTQSSGPTVTLTGATTATLSFVAPLVATQTDIELTLTVTDDEGLTAQGSIKVPIRASTQQIIADAGPDQQVREFAEVQLDGRGTRTVSGSFGCRWSQLKGQALVLMNPTSCQASFIAPDISGTSQLELQLTATDSNNQTSTDTMLVTVSNAVLGDLPDTGVVNCYDLSGVIPCGDDSYPRQDGDGGRDSVVQYLRKIGKGEKAFDFTKLDSFGDELPDTANEFACVRDNVTGLIWELKEPVISAPPASTLRAANNRYSFVNTNAGNGDEAGVPAAALSTCPSAENCGIEVYVEEVNETAYCGGANWRLPTLEELMSIADFSRIGQNHLLDPAFFRFEPDYAIQNNMFYWTAQTSAEGGGGISAWVFDIRNGNDNTLPKQQNQLGYVRLVRSP</sequence>
<keyword evidence="4" id="KW-1185">Reference proteome</keyword>
<dbReference type="PROSITE" id="PS51257">
    <property type="entry name" value="PROKAR_LIPOPROTEIN"/>
    <property type="match status" value="1"/>
</dbReference>
<dbReference type="Pfam" id="PF07603">
    <property type="entry name" value="Lcl_C"/>
    <property type="match status" value="1"/>
</dbReference>
<evidence type="ECO:0000313" key="3">
    <source>
        <dbReference type="EMBL" id="RRJ19786.1"/>
    </source>
</evidence>
<dbReference type="AlphaFoldDB" id="A0A3P3QF68"/>
<dbReference type="Pfam" id="PF22352">
    <property type="entry name" value="K319L-like_PKD"/>
    <property type="match status" value="3"/>
</dbReference>
<dbReference type="SMART" id="SM00089">
    <property type="entry name" value="PKD"/>
    <property type="match status" value="1"/>
</dbReference>
<dbReference type="RefSeq" id="WP_046520750.1">
    <property type="nucleotide sequence ID" value="NZ_LAVS01000086.1"/>
</dbReference>
<keyword evidence="1" id="KW-0732">Signal</keyword>
<dbReference type="GO" id="GO:0016020">
    <property type="term" value="C:membrane"/>
    <property type="evidence" value="ECO:0007669"/>
    <property type="project" value="TreeGrafter"/>
</dbReference>
<dbReference type="InterPro" id="IPR011460">
    <property type="entry name" value="Lcl_C"/>
</dbReference>
<feature type="signal peptide" evidence="1">
    <location>
        <begin position="1"/>
        <end position="18"/>
    </location>
</feature>
<evidence type="ECO:0000259" key="2">
    <source>
        <dbReference type="SMART" id="SM00089"/>
    </source>
</evidence>
<evidence type="ECO:0000313" key="4">
    <source>
        <dbReference type="Proteomes" id="UP000276260"/>
    </source>
</evidence>
<dbReference type="Gene3D" id="2.60.40.10">
    <property type="entry name" value="Immunoglobulins"/>
    <property type="match status" value="2"/>
</dbReference>
<feature type="chain" id="PRO_5018575071" evidence="1">
    <location>
        <begin position="19"/>
        <end position="558"/>
    </location>
</feature>
<dbReference type="PANTHER" id="PTHR46182:SF2">
    <property type="entry name" value="FI19480P1"/>
    <property type="match status" value="1"/>
</dbReference>
<dbReference type="Gene3D" id="2.60.40.3010">
    <property type="match status" value="1"/>
</dbReference>
<evidence type="ECO:0000256" key="1">
    <source>
        <dbReference type="SAM" id="SignalP"/>
    </source>
</evidence>
<dbReference type="GO" id="GO:0031410">
    <property type="term" value="C:cytoplasmic vesicle"/>
    <property type="evidence" value="ECO:0007669"/>
    <property type="project" value="TreeGrafter"/>
</dbReference>
<dbReference type="InterPro" id="IPR022409">
    <property type="entry name" value="PKD/Chitinase_dom"/>
</dbReference>
<dbReference type="InterPro" id="IPR013783">
    <property type="entry name" value="Ig-like_fold"/>
</dbReference>
<comment type="caution">
    <text evidence="3">The sequence shown here is derived from an EMBL/GenBank/DDBJ whole genome shotgun (WGS) entry which is preliminary data.</text>
</comment>
<proteinExistence type="predicted"/>
<gene>
    <name evidence="3" type="ORF">EIK76_15260</name>
</gene>
<dbReference type="EMBL" id="RRCF01000004">
    <property type="protein sequence ID" value="RRJ19786.1"/>
    <property type="molecule type" value="Genomic_DNA"/>
</dbReference>
<dbReference type="OrthoDB" id="9815730at2"/>
<name>A0A3P3QF68_9GAMM</name>
<dbReference type="PANTHER" id="PTHR46182">
    <property type="entry name" value="FI19480P1"/>
    <property type="match status" value="1"/>
</dbReference>
<reference evidence="3 4" key="1">
    <citation type="submission" date="2018-11" db="EMBL/GenBank/DDBJ databases">
        <title>Draft genome analysis of Rheinheimera mesophila isolated from an industrial waste site.</title>
        <authorList>
            <person name="Yu Q."/>
            <person name="Qi Y."/>
            <person name="Zhang H."/>
            <person name="Lu Y."/>
            <person name="Pu J."/>
        </authorList>
    </citation>
    <scope>NUCLEOTIDE SEQUENCE [LARGE SCALE GENOMIC DNA]</scope>
    <source>
        <strain evidence="3 4">IITR13</strain>
    </source>
</reference>
<dbReference type="Proteomes" id="UP000276260">
    <property type="component" value="Unassembled WGS sequence"/>
</dbReference>
<organism evidence="3 4">
    <name type="scientific">Rheinheimera mesophila</name>
    <dbReference type="NCBI Taxonomy" id="1547515"/>
    <lineage>
        <taxon>Bacteria</taxon>
        <taxon>Pseudomonadati</taxon>
        <taxon>Pseudomonadota</taxon>
        <taxon>Gammaproteobacteria</taxon>
        <taxon>Chromatiales</taxon>
        <taxon>Chromatiaceae</taxon>
        <taxon>Rheinheimera</taxon>
    </lineage>
</organism>
<feature type="domain" description="PKD/Chitinase" evidence="2">
    <location>
        <begin position="128"/>
        <end position="223"/>
    </location>
</feature>